<evidence type="ECO:0000256" key="5">
    <source>
        <dbReference type="ARBA" id="ARBA00023034"/>
    </source>
</evidence>
<dbReference type="OrthoDB" id="1924787at2759"/>
<dbReference type="STRING" id="35608.A0A2U1Q316"/>
<comment type="caution">
    <text evidence="7">The sequence shown here is derived from an EMBL/GenBank/DDBJ whole genome shotgun (WGS) entry which is preliminary data.</text>
</comment>
<dbReference type="GO" id="GO:0000139">
    <property type="term" value="C:Golgi membrane"/>
    <property type="evidence" value="ECO:0007669"/>
    <property type="project" value="UniProtKB-SubCell"/>
</dbReference>
<keyword evidence="3" id="KW-0328">Glycosyltransferase</keyword>
<sequence>MPSEHFYIGMWVKLWKKVNSWMYMSILLLLIKFLRKSVKMLHMDRKNKKKSTRVALEKTVHFIQEYRTKNKNEKGMISNQKHSLITPINPAILETFKVSQQDGTRHLSFVDLHCGFCTESVVRESFIPLYDEVISLCLDLGELDASTAIVEDLETSGITVPDESLDRVIQARQTTHTNVNGVRIYNNDSEFLSYHICLTYYCSWAYSERYLAAKLDQKSFDTIPGVRIYNNDSEFLSYHICLTYYCSWAYSERYLAAKLDQKSFDTIPGRLQNETLSGQRIYSKNKTSARPSATYFGDTLTGGVKFEDNMNNGLGPVLNNDEGVFTANGWIKQYECLTNESSLASAIFVPFYAGLDATRYNWGYNISLQKRDEWKYMNGKDHFLVGGRTTWEFRRSTDEDYDYGNKLLLLPAVKNMSILFIESSPWNSNEFAVPYPSYFHPSKDVEVFHWQDRMRTMQRKWLFCFGGSPRPGIPKSIRSLLIDQCKNSGVAKLLDCGIVAKKCHSPSSIMKMFQSSVFCLQPPGDSFTRRSAFDSILAGCILVFFHPNSFYAQYTWYLPKNYTTYSVFIAEDDIRKNVSIEQRLSQIDPQKINMMREEVINLIPRLIYADPRSKLETLKDAFDVSLEAIINKLTRLRQDMIDGHVNDDFIEELRWKLALLKEGE</sequence>
<dbReference type="PANTHER" id="PTHR11062:SF287">
    <property type="entry name" value="EXOSTOSIN"/>
    <property type="match status" value="1"/>
</dbReference>
<dbReference type="InterPro" id="IPR040911">
    <property type="entry name" value="Exostosin_GT47"/>
</dbReference>
<dbReference type="EMBL" id="PKPP01000466">
    <property type="protein sequence ID" value="PWA92410.1"/>
    <property type="molecule type" value="Genomic_DNA"/>
</dbReference>
<feature type="domain" description="Exostosin GT47" evidence="6">
    <location>
        <begin position="325"/>
        <end position="584"/>
    </location>
</feature>
<proteinExistence type="inferred from homology"/>
<organism evidence="7 8">
    <name type="scientific">Artemisia annua</name>
    <name type="common">Sweet wormwood</name>
    <dbReference type="NCBI Taxonomy" id="35608"/>
    <lineage>
        <taxon>Eukaryota</taxon>
        <taxon>Viridiplantae</taxon>
        <taxon>Streptophyta</taxon>
        <taxon>Embryophyta</taxon>
        <taxon>Tracheophyta</taxon>
        <taxon>Spermatophyta</taxon>
        <taxon>Magnoliopsida</taxon>
        <taxon>eudicotyledons</taxon>
        <taxon>Gunneridae</taxon>
        <taxon>Pentapetalae</taxon>
        <taxon>asterids</taxon>
        <taxon>campanulids</taxon>
        <taxon>Asterales</taxon>
        <taxon>Asteraceae</taxon>
        <taxon>Asteroideae</taxon>
        <taxon>Anthemideae</taxon>
        <taxon>Artemisiinae</taxon>
        <taxon>Artemisia</taxon>
    </lineage>
</organism>
<comment type="similarity">
    <text evidence="2">Belongs to the glycosyltransferase 47 family.</text>
</comment>
<keyword evidence="3" id="KW-0808">Transferase</keyword>
<dbReference type="AlphaFoldDB" id="A0A2U1Q316"/>
<dbReference type="PANTHER" id="PTHR11062">
    <property type="entry name" value="EXOSTOSIN HEPARAN SULFATE GLYCOSYLTRANSFERASE -RELATED"/>
    <property type="match status" value="1"/>
</dbReference>
<evidence type="ECO:0000313" key="7">
    <source>
        <dbReference type="EMBL" id="PWA92410.1"/>
    </source>
</evidence>
<keyword evidence="5" id="KW-0333">Golgi apparatus</keyword>
<keyword evidence="4" id="KW-0735">Signal-anchor</keyword>
<keyword evidence="8" id="KW-1185">Reference proteome</keyword>
<dbReference type="Pfam" id="PF03016">
    <property type="entry name" value="Exostosin_GT47"/>
    <property type="match status" value="1"/>
</dbReference>
<evidence type="ECO:0000313" key="8">
    <source>
        <dbReference type="Proteomes" id="UP000245207"/>
    </source>
</evidence>
<comment type="subcellular location">
    <subcellularLocation>
        <location evidence="1">Golgi apparatus membrane</location>
        <topology evidence="1">Single-pass type II membrane protein</topology>
    </subcellularLocation>
</comment>
<evidence type="ECO:0000256" key="2">
    <source>
        <dbReference type="ARBA" id="ARBA00010271"/>
    </source>
</evidence>
<evidence type="ECO:0000256" key="3">
    <source>
        <dbReference type="ARBA" id="ARBA00022676"/>
    </source>
</evidence>
<name>A0A2U1Q316_ARTAN</name>
<evidence type="ECO:0000259" key="6">
    <source>
        <dbReference type="Pfam" id="PF03016"/>
    </source>
</evidence>
<dbReference type="InterPro" id="IPR004263">
    <property type="entry name" value="Exostosin"/>
</dbReference>
<dbReference type="Proteomes" id="UP000245207">
    <property type="component" value="Unassembled WGS sequence"/>
</dbReference>
<reference evidence="7 8" key="1">
    <citation type="journal article" date="2018" name="Mol. Plant">
        <title>The genome of Artemisia annua provides insight into the evolution of Asteraceae family and artemisinin biosynthesis.</title>
        <authorList>
            <person name="Shen Q."/>
            <person name="Zhang L."/>
            <person name="Liao Z."/>
            <person name="Wang S."/>
            <person name="Yan T."/>
            <person name="Shi P."/>
            <person name="Liu M."/>
            <person name="Fu X."/>
            <person name="Pan Q."/>
            <person name="Wang Y."/>
            <person name="Lv Z."/>
            <person name="Lu X."/>
            <person name="Zhang F."/>
            <person name="Jiang W."/>
            <person name="Ma Y."/>
            <person name="Chen M."/>
            <person name="Hao X."/>
            <person name="Li L."/>
            <person name="Tang Y."/>
            <person name="Lv G."/>
            <person name="Zhou Y."/>
            <person name="Sun X."/>
            <person name="Brodelius P.E."/>
            <person name="Rose J.K.C."/>
            <person name="Tang K."/>
        </authorList>
    </citation>
    <scope>NUCLEOTIDE SEQUENCE [LARGE SCALE GENOMIC DNA]</scope>
    <source>
        <strain evidence="8">cv. Huhao1</strain>
        <tissue evidence="7">Leaf</tissue>
    </source>
</reference>
<keyword evidence="4" id="KW-0812">Transmembrane</keyword>
<dbReference type="GO" id="GO:0016757">
    <property type="term" value="F:glycosyltransferase activity"/>
    <property type="evidence" value="ECO:0007669"/>
    <property type="project" value="UniProtKB-KW"/>
</dbReference>
<accession>A0A2U1Q316</accession>
<evidence type="ECO:0000256" key="1">
    <source>
        <dbReference type="ARBA" id="ARBA00004323"/>
    </source>
</evidence>
<protein>
    <submittedName>
        <fullName evidence="7">Exostosin family protein</fullName>
    </submittedName>
</protein>
<gene>
    <name evidence="7" type="ORF">CTI12_AA080160</name>
</gene>
<evidence type="ECO:0000256" key="4">
    <source>
        <dbReference type="ARBA" id="ARBA00022968"/>
    </source>
</evidence>